<dbReference type="InterPro" id="IPR015943">
    <property type="entry name" value="WD40/YVTN_repeat-like_dom_sf"/>
</dbReference>
<feature type="compositionally biased region" description="Polar residues" evidence="1">
    <location>
        <begin position="344"/>
        <end position="354"/>
    </location>
</feature>
<evidence type="ECO:0000313" key="3">
    <source>
        <dbReference type="EMBL" id="KAF8425077.1"/>
    </source>
</evidence>
<name>A0AAD4G7X0_BOLED</name>
<dbReference type="InterPro" id="IPR036322">
    <property type="entry name" value="WD40_repeat_dom_sf"/>
</dbReference>
<feature type="compositionally biased region" description="Polar residues" evidence="1">
    <location>
        <begin position="30"/>
        <end position="40"/>
    </location>
</feature>
<dbReference type="SMART" id="SM00320">
    <property type="entry name" value="WD40"/>
    <property type="match status" value="3"/>
</dbReference>
<feature type="compositionally biased region" description="Polar residues" evidence="1">
    <location>
        <begin position="59"/>
        <end position="77"/>
    </location>
</feature>
<dbReference type="InterPro" id="IPR036691">
    <property type="entry name" value="Endo/exonu/phosph_ase_sf"/>
</dbReference>
<dbReference type="Proteomes" id="UP001194468">
    <property type="component" value="Unassembled WGS sequence"/>
</dbReference>
<feature type="region of interest" description="Disordered" evidence="1">
    <location>
        <begin position="1"/>
        <end position="20"/>
    </location>
</feature>
<feature type="compositionally biased region" description="Basic and acidic residues" evidence="1">
    <location>
        <begin position="153"/>
        <end position="162"/>
    </location>
</feature>
<dbReference type="Pfam" id="PF22669">
    <property type="entry name" value="Exo_endo_phos2"/>
    <property type="match status" value="1"/>
</dbReference>
<dbReference type="PANTHER" id="PTHR11200">
    <property type="entry name" value="INOSITOL 5-PHOSPHATASE"/>
    <property type="match status" value="1"/>
</dbReference>
<feature type="compositionally biased region" description="Pro residues" evidence="1">
    <location>
        <begin position="190"/>
        <end position="205"/>
    </location>
</feature>
<gene>
    <name evidence="3" type="ORF">L210DRAFT_3765363</name>
</gene>
<reference evidence="3" key="1">
    <citation type="submission" date="2019-10" db="EMBL/GenBank/DDBJ databases">
        <authorList>
            <consortium name="DOE Joint Genome Institute"/>
            <person name="Kuo A."/>
            <person name="Miyauchi S."/>
            <person name="Kiss E."/>
            <person name="Drula E."/>
            <person name="Kohler A."/>
            <person name="Sanchez-Garcia M."/>
            <person name="Andreopoulos B."/>
            <person name="Barry K.W."/>
            <person name="Bonito G."/>
            <person name="Buee M."/>
            <person name="Carver A."/>
            <person name="Chen C."/>
            <person name="Cichocki N."/>
            <person name="Clum A."/>
            <person name="Culley D."/>
            <person name="Crous P.W."/>
            <person name="Fauchery L."/>
            <person name="Girlanda M."/>
            <person name="Hayes R."/>
            <person name="Keri Z."/>
            <person name="LaButti K."/>
            <person name="Lipzen A."/>
            <person name="Lombard V."/>
            <person name="Magnuson J."/>
            <person name="Maillard F."/>
            <person name="Morin E."/>
            <person name="Murat C."/>
            <person name="Nolan M."/>
            <person name="Ohm R."/>
            <person name="Pangilinan J."/>
            <person name="Pereira M."/>
            <person name="Perotto S."/>
            <person name="Peter M."/>
            <person name="Riley R."/>
            <person name="Sitrit Y."/>
            <person name="Stielow B."/>
            <person name="Szollosi G."/>
            <person name="Zifcakova L."/>
            <person name="Stursova M."/>
            <person name="Spatafora J.W."/>
            <person name="Tedersoo L."/>
            <person name="Vaario L.-M."/>
            <person name="Yamada A."/>
            <person name="Yan M."/>
            <person name="Wang P."/>
            <person name="Xu J."/>
            <person name="Bruns T."/>
            <person name="Baldrian P."/>
            <person name="Vilgalys R."/>
            <person name="Henrissat B."/>
            <person name="Grigoriev I.V."/>
            <person name="Hibbett D."/>
            <person name="Nagy L.G."/>
            <person name="Martin F.M."/>
        </authorList>
    </citation>
    <scope>NUCLEOTIDE SEQUENCE</scope>
    <source>
        <strain evidence="3">BED1</strain>
    </source>
</reference>
<dbReference type="SMART" id="SM00128">
    <property type="entry name" value="IPPc"/>
    <property type="match status" value="1"/>
</dbReference>
<keyword evidence="4" id="KW-1185">Reference proteome</keyword>
<sequence length="1286" mass="140603">MTDTSSQVESAPIPSIKSLKSRFEQFALDNASSSTRSKPNPASPAPILPQSHSIVAPKSASNPRPRTPSSLTADDCITQSQPVALVCGVRSKLFASDSKATALKRAPPPPPPSRTKKPSSSPITSPLLRPVPVPAVLRSPSASPECELLSVRSNHDNHRAEESSEDGTLASVAPLRNRFLSPVPVQTTKPYPPQPVTPKPPPRPPMMTSRSDSVVIQNAPPSIHPRHTLPDVSQSLLDVSTETSSLGMIPIDAFPCPGSVATLRGRFALKDVSSEDNPSSHTEPNILVTSPPILPIRQPRPLNSTLFAREDSLELQSSSTSSLLSPFTDDESEISEISEISRSPVVQSEKTSGSGEFAYANGIHRRRHEREHSGSSSESLSSFSTPAKPKPPPRPASQAPPRPPRRSNGLSAPPGPQESSFTSSTATTPKRPVAPPLPSRRVTQQENAFEGLSPAPPLPARVPPSQGEDLVPIESASLVWERKPIGSPRLPPPPTRTIALGDKLPPIRRAPSPSSDEEFGSEEDPRVRGAESLPDSSRSSRRPPSMPSASFLEYKLQVPAHSGHVAVAGSGVVVASGHHIKYYDLSSNDGLSWVLDTRDGMRGSVASCLEFRSARNVTDRGKYLWVGTKEGHLLEVDVEMGVFTSSKMGIHASQVTSIFRHGSMMVTVDEIGKSFIFDPNSNASAGIDADLSDDINLVYTAPRVYRLGEKVEFVKLLGGLLWTAVRTDVHGVGMASLPVIRVYDIYAPGSIGRSVTPTQHTGAVTSGTILPSHPDHVCLGHEGGFLSIWNISTQDGIPACVEVVKLSTSDVLCLEGVSDRLWAGGRKGTITVYDVSAKPWVVTNCWDAHGGLPVSRIFVDPYAMVHMEKLCVVSVGRDGQIRFWDGLLGADRIEQEMLKREHAFSTFRDLKVLIVTWNLDAAKPDSLVGEPENVRFLQDVLTSVDSPDIISFGFQEVIDLESRKMTAKTVLLGGKKKGDEGKLNERVTSSYKRWYDRTIQAVKLAMPLDSPYTVIHTESLVGLFTCMFVKNTVRPSLKDAAIATVKRGMGGHYGNKGGIIARFVIDDSSLCFINCHLAAGQHHVRQRNADVAAFLEETDVFPAESDEFEFVGGGDGSMVLDHEIVFLNGDMNYRIDQRRDAVISAIQSNDLDALLTYDQLHREMKHNRAFRLRAFREGPLTFAPTYKYDRHSNTFDTSEKRRVPAWCDRVLWRSRDEGRVTLMDYRRWEVNVSDHRPVSASFRVTVKKLVGEAKERERRVVEEWWRGAQSALLADARAFYEAQAII</sequence>
<dbReference type="InterPro" id="IPR001680">
    <property type="entry name" value="WD40_rpt"/>
</dbReference>
<dbReference type="EMBL" id="WHUW01000097">
    <property type="protein sequence ID" value="KAF8425077.1"/>
    <property type="molecule type" value="Genomic_DNA"/>
</dbReference>
<comment type="caution">
    <text evidence="3">The sequence shown here is derived from an EMBL/GenBank/DDBJ whole genome shotgun (WGS) entry which is preliminary data.</text>
</comment>
<feature type="compositionally biased region" description="Low complexity" evidence="1">
    <location>
        <begin position="118"/>
        <end position="144"/>
    </location>
</feature>
<dbReference type="GO" id="GO:0004439">
    <property type="term" value="F:phosphatidylinositol-4,5-bisphosphate 5-phosphatase activity"/>
    <property type="evidence" value="ECO:0007669"/>
    <property type="project" value="TreeGrafter"/>
</dbReference>
<dbReference type="PANTHER" id="PTHR11200:SF240">
    <property type="entry name" value="INOSITOL POLYPHOSPHATE 5-PHOSPHATASE C9G1.10C-RELATED"/>
    <property type="match status" value="1"/>
</dbReference>
<dbReference type="GO" id="GO:0046856">
    <property type="term" value="P:phosphatidylinositol dephosphorylation"/>
    <property type="evidence" value="ECO:0007669"/>
    <property type="project" value="InterPro"/>
</dbReference>
<dbReference type="SUPFAM" id="SSF56219">
    <property type="entry name" value="DNase I-like"/>
    <property type="match status" value="1"/>
</dbReference>
<evidence type="ECO:0000256" key="1">
    <source>
        <dbReference type="SAM" id="MobiDB-lite"/>
    </source>
</evidence>
<feature type="compositionally biased region" description="Polar residues" evidence="1">
    <location>
        <begin position="417"/>
        <end position="428"/>
    </location>
</feature>
<feature type="compositionally biased region" description="Low complexity" evidence="1">
    <location>
        <begin position="314"/>
        <end position="325"/>
    </location>
</feature>
<proteinExistence type="predicted"/>
<organism evidence="3 4">
    <name type="scientific">Boletus edulis BED1</name>
    <dbReference type="NCBI Taxonomy" id="1328754"/>
    <lineage>
        <taxon>Eukaryota</taxon>
        <taxon>Fungi</taxon>
        <taxon>Dikarya</taxon>
        <taxon>Basidiomycota</taxon>
        <taxon>Agaricomycotina</taxon>
        <taxon>Agaricomycetes</taxon>
        <taxon>Agaricomycetidae</taxon>
        <taxon>Boletales</taxon>
        <taxon>Boletineae</taxon>
        <taxon>Boletaceae</taxon>
        <taxon>Boletoideae</taxon>
        <taxon>Boletus</taxon>
    </lineage>
</organism>
<feature type="domain" description="Inositol polyphosphate-related phosphatase" evidence="2">
    <location>
        <begin position="908"/>
        <end position="1250"/>
    </location>
</feature>
<accession>A0AAD4G7X0</accession>
<feature type="compositionally biased region" description="Pro residues" evidence="1">
    <location>
        <begin position="388"/>
        <end position="402"/>
    </location>
</feature>
<reference evidence="3" key="2">
    <citation type="journal article" date="2020" name="Nat. Commun.">
        <title>Large-scale genome sequencing of mycorrhizal fungi provides insights into the early evolution of symbiotic traits.</title>
        <authorList>
            <person name="Miyauchi S."/>
            <person name="Kiss E."/>
            <person name="Kuo A."/>
            <person name="Drula E."/>
            <person name="Kohler A."/>
            <person name="Sanchez-Garcia M."/>
            <person name="Morin E."/>
            <person name="Andreopoulos B."/>
            <person name="Barry K.W."/>
            <person name="Bonito G."/>
            <person name="Buee M."/>
            <person name="Carver A."/>
            <person name="Chen C."/>
            <person name="Cichocki N."/>
            <person name="Clum A."/>
            <person name="Culley D."/>
            <person name="Crous P.W."/>
            <person name="Fauchery L."/>
            <person name="Girlanda M."/>
            <person name="Hayes R.D."/>
            <person name="Keri Z."/>
            <person name="LaButti K."/>
            <person name="Lipzen A."/>
            <person name="Lombard V."/>
            <person name="Magnuson J."/>
            <person name="Maillard F."/>
            <person name="Murat C."/>
            <person name="Nolan M."/>
            <person name="Ohm R.A."/>
            <person name="Pangilinan J."/>
            <person name="Pereira M.F."/>
            <person name="Perotto S."/>
            <person name="Peter M."/>
            <person name="Pfister S."/>
            <person name="Riley R."/>
            <person name="Sitrit Y."/>
            <person name="Stielow J.B."/>
            <person name="Szollosi G."/>
            <person name="Zifcakova L."/>
            <person name="Stursova M."/>
            <person name="Spatafora J.W."/>
            <person name="Tedersoo L."/>
            <person name="Vaario L.M."/>
            <person name="Yamada A."/>
            <person name="Yan M."/>
            <person name="Wang P."/>
            <person name="Xu J."/>
            <person name="Bruns T."/>
            <person name="Baldrian P."/>
            <person name="Vilgalys R."/>
            <person name="Dunand C."/>
            <person name="Henrissat B."/>
            <person name="Grigoriev I.V."/>
            <person name="Hibbett D."/>
            <person name="Nagy L.G."/>
            <person name="Martin F.M."/>
        </authorList>
    </citation>
    <scope>NUCLEOTIDE SEQUENCE</scope>
    <source>
        <strain evidence="3">BED1</strain>
    </source>
</reference>
<dbReference type="Gene3D" id="3.60.10.10">
    <property type="entry name" value="Endonuclease/exonuclease/phosphatase"/>
    <property type="match status" value="1"/>
</dbReference>
<evidence type="ECO:0000259" key="2">
    <source>
        <dbReference type="SMART" id="SM00128"/>
    </source>
</evidence>
<dbReference type="Gene3D" id="2.130.10.10">
    <property type="entry name" value="YVTN repeat-like/Quinoprotein amine dehydrogenase"/>
    <property type="match status" value="1"/>
</dbReference>
<feature type="region of interest" description="Disordered" evidence="1">
    <location>
        <begin position="97"/>
        <end position="211"/>
    </location>
</feature>
<evidence type="ECO:0000313" key="4">
    <source>
        <dbReference type="Proteomes" id="UP001194468"/>
    </source>
</evidence>
<dbReference type="InterPro" id="IPR000300">
    <property type="entry name" value="IPPc"/>
</dbReference>
<dbReference type="InterPro" id="IPR046985">
    <property type="entry name" value="IP5"/>
</dbReference>
<feature type="region of interest" description="Disordered" evidence="1">
    <location>
        <begin position="272"/>
        <end position="547"/>
    </location>
</feature>
<protein>
    <recommendedName>
        <fullName evidence="2">Inositol polyphosphate-related phosphatase domain-containing protein</fullName>
    </recommendedName>
</protein>
<dbReference type="SUPFAM" id="SSF50978">
    <property type="entry name" value="WD40 repeat-like"/>
    <property type="match status" value="1"/>
</dbReference>
<feature type="compositionally biased region" description="Low complexity" evidence="1">
    <location>
        <begin position="374"/>
        <end position="387"/>
    </location>
</feature>
<feature type="region of interest" description="Disordered" evidence="1">
    <location>
        <begin position="27"/>
        <end position="77"/>
    </location>
</feature>